<keyword evidence="2" id="KW-1185">Reference proteome</keyword>
<proteinExistence type="predicted"/>
<protein>
    <submittedName>
        <fullName evidence="1">Bactofilin</fullName>
    </submittedName>
</protein>
<gene>
    <name evidence="1" type="ORF">ACFPPD_14690</name>
</gene>
<organism evidence="1 2">
    <name type="scientific">Cohnella suwonensis</name>
    <dbReference type="NCBI Taxonomy" id="696072"/>
    <lineage>
        <taxon>Bacteria</taxon>
        <taxon>Bacillati</taxon>
        <taxon>Bacillota</taxon>
        <taxon>Bacilli</taxon>
        <taxon>Bacillales</taxon>
        <taxon>Paenibacillaceae</taxon>
        <taxon>Cohnella</taxon>
    </lineage>
</organism>
<name>A0ABW0LVT4_9BACL</name>
<dbReference type="EMBL" id="JBHSMH010000044">
    <property type="protein sequence ID" value="MFC5469979.1"/>
    <property type="molecule type" value="Genomic_DNA"/>
</dbReference>
<evidence type="ECO:0000313" key="2">
    <source>
        <dbReference type="Proteomes" id="UP001596105"/>
    </source>
</evidence>
<dbReference type="RefSeq" id="WP_209749435.1">
    <property type="nucleotide sequence ID" value="NZ_JBHSMH010000044.1"/>
</dbReference>
<sequence>MSEQTRRDLKMVGETTSAGGMFRNVRLVGESVMDGDVDCLKMGVTGELEVKGSLKAEELKATGECEIGGKLVAATVRGRGELKIGGSILSEHIKYTGNIQAGGDCEAGVLELEGAFAVAGLVSGEKVDVKLFGPCVAKEVGGASVKIKRSGASKLVNMFRPGNASLKAEQIEGDTLELEHTKASVVRGQRVTIGPGCEIGLVEYKDSLTVHKSSVVKESFKR</sequence>
<comment type="caution">
    <text evidence="1">The sequence shown here is derived from an EMBL/GenBank/DDBJ whole genome shotgun (WGS) entry which is preliminary data.</text>
</comment>
<accession>A0ABW0LVT4</accession>
<dbReference type="Proteomes" id="UP001596105">
    <property type="component" value="Unassembled WGS sequence"/>
</dbReference>
<reference evidence="2" key="1">
    <citation type="journal article" date="2019" name="Int. J. Syst. Evol. Microbiol.">
        <title>The Global Catalogue of Microorganisms (GCM) 10K type strain sequencing project: providing services to taxonomists for standard genome sequencing and annotation.</title>
        <authorList>
            <consortium name="The Broad Institute Genomics Platform"/>
            <consortium name="The Broad Institute Genome Sequencing Center for Infectious Disease"/>
            <person name="Wu L."/>
            <person name="Ma J."/>
        </authorList>
    </citation>
    <scope>NUCLEOTIDE SEQUENCE [LARGE SCALE GENOMIC DNA]</scope>
    <source>
        <strain evidence="2">CCUG 57113</strain>
    </source>
</reference>
<evidence type="ECO:0000313" key="1">
    <source>
        <dbReference type="EMBL" id="MFC5469979.1"/>
    </source>
</evidence>